<sequence length="116" mass="12461">MCTAAPPLLWCSTAGLTSGSSQLGGISQAPHVICERPEEAQRRHTGLRLSEASACVTIRVGGKLEQLNIRGCGQPGPVTRWLLKLKQRNGLQDGGSGRSDIAWKITYSVPLVFLHI</sequence>
<proteinExistence type="predicted"/>
<gene>
    <name evidence="1" type="ORF">ILYODFUR_034007</name>
</gene>
<evidence type="ECO:0000313" key="2">
    <source>
        <dbReference type="Proteomes" id="UP001482620"/>
    </source>
</evidence>
<accession>A0ABV0UZA3</accession>
<organism evidence="1 2">
    <name type="scientific">Ilyodon furcidens</name>
    <name type="common">goldbreast splitfin</name>
    <dbReference type="NCBI Taxonomy" id="33524"/>
    <lineage>
        <taxon>Eukaryota</taxon>
        <taxon>Metazoa</taxon>
        <taxon>Chordata</taxon>
        <taxon>Craniata</taxon>
        <taxon>Vertebrata</taxon>
        <taxon>Euteleostomi</taxon>
        <taxon>Actinopterygii</taxon>
        <taxon>Neopterygii</taxon>
        <taxon>Teleostei</taxon>
        <taxon>Neoteleostei</taxon>
        <taxon>Acanthomorphata</taxon>
        <taxon>Ovalentaria</taxon>
        <taxon>Atherinomorphae</taxon>
        <taxon>Cyprinodontiformes</taxon>
        <taxon>Goodeidae</taxon>
        <taxon>Ilyodon</taxon>
    </lineage>
</organism>
<protein>
    <submittedName>
        <fullName evidence="1">Uncharacterized protein</fullName>
    </submittedName>
</protein>
<comment type="caution">
    <text evidence="1">The sequence shown here is derived from an EMBL/GenBank/DDBJ whole genome shotgun (WGS) entry which is preliminary data.</text>
</comment>
<evidence type="ECO:0000313" key="1">
    <source>
        <dbReference type="EMBL" id="MEQ2249867.1"/>
    </source>
</evidence>
<keyword evidence="2" id="KW-1185">Reference proteome</keyword>
<reference evidence="1 2" key="1">
    <citation type="submission" date="2021-06" db="EMBL/GenBank/DDBJ databases">
        <authorList>
            <person name="Palmer J.M."/>
        </authorList>
    </citation>
    <scope>NUCLEOTIDE SEQUENCE [LARGE SCALE GENOMIC DNA]</scope>
    <source>
        <strain evidence="2">if_2019</strain>
        <tissue evidence="1">Muscle</tissue>
    </source>
</reference>
<name>A0ABV0UZA3_9TELE</name>
<dbReference type="EMBL" id="JAHRIQ010087079">
    <property type="protein sequence ID" value="MEQ2249867.1"/>
    <property type="molecule type" value="Genomic_DNA"/>
</dbReference>
<dbReference type="Proteomes" id="UP001482620">
    <property type="component" value="Unassembled WGS sequence"/>
</dbReference>